<organism evidence="2 3">
    <name type="scientific">Mandrillus leucophaeus</name>
    <name type="common">Drill</name>
    <name type="synonym">Papio leucophaeus</name>
    <dbReference type="NCBI Taxonomy" id="9568"/>
    <lineage>
        <taxon>Eukaryota</taxon>
        <taxon>Metazoa</taxon>
        <taxon>Chordata</taxon>
        <taxon>Craniata</taxon>
        <taxon>Vertebrata</taxon>
        <taxon>Euteleostomi</taxon>
        <taxon>Mammalia</taxon>
        <taxon>Eutheria</taxon>
        <taxon>Euarchontoglires</taxon>
        <taxon>Primates</taxon>
        <taxon>Haplorrhini</taxon>
        <taxon>Catarrhini</taxon>
        <taxon>Cercopithecidae</taxon>
        <taxon>Cercopithecinae</taxon>
        <taxon>Mandrillus</taxon>
    </lineage>
</organism>
<dbReference type="Ensembl" id="ENSMLET00000053978.1">
    <property type="protein sequence ID" value="ENSMLEP00000030414.1"/>
    <property type="gene ID" value="ENSMLEG00000039409.1"/>
</dbReference>
<keyword evidence="1" id="KW-0812">Transmembrane</keyword>
<dbReference type="PROSITE" id="PS51257">
    <property type="entry name" value="PROKAR_LIPOPROTEIN"/>
    <property type="match status" value="1"/>
</dbReference>
<feature type="transmembrane region" description="Helical" evidence="1">
    <location>
        <begin position="7"/>
        <end position="33"/>
    </location>
</feature>
<evidence type="ECO:0000313" key="2">
    <source>
        <dbReference type="Ensembl" id="ENSMLEP00000030414.1"/>
    </source>
</evidence>
<evidence type="ECO:0008006" key="4">
    <source>
        <dbReference type="Google" id="ProtNLM"/>
    </source>
</evidence>
<evidence type="ECO:0000256" key="1">
    <source>
        <dbReference type="SAM" id="Phobius"/>
    </source>
</evidence>
<evidence type="ECO:0000313" key="3">
    <source>
        <dbReference type="Proteomes" id="UP000233140"/>
    </source>
</evidence>
<dbReference type="Proteomes" id="UP000233140">
    <property type="component" value="Unassembled WGS sequence"/>
</dbReference>
<proteinExistence type="predicted"/>
<reference evidence="2" key="2">
    <citation type="submission" date="2025-09" db="UniProtKB">
        <authorList>
            <consortium name="Ensembl"/>
        </authorList>
    </citation>
    <scope>IDENTIFICATION</scope>
</reference>
<keyword evidence="3" id="KW-1185">Reference proteome</keyword>
<sequence length="111" mass="11900">MGFKATLAVGLTIFVLSVVTIIICFTCSCWFLYKTVPPSYPGPSYQGYHTMPPQPGMPAAPYPMQYPSPYPAQLMGPPAYHKTLAGGAAAPYPASQPPYNPAYMDAPKAPL</sequence>
<protein>
    <recommendedName>
        <fullName evidence="4">Shisa family member 5</fullName>
    </recommendedName>
</protein>
<keyword evidence="1" id="KW-0472">Membrane</keyword>
<name>A0A2K5ZRH6_MANLE</name>
<reference evidence="2" key="1">
    <citation type="submission" date="2025-08" db="UniProtKB">
        <authorList>
            <consortium name="Ensembl"/>
        </authorList>
    </citation>
    <scope>IDENTIFICATION</scope>
</reference>
<dbReference type="GeneTree" id="ENSGT00910000146883"/>
<dbReference type="AlphaFoldDB" id="A0A2K5ZRH6"/>
<accession>A0A2K5ZRH6</accession>
<dbReference type="OMA" id="LMGPPAY"/>
<keyword evidence="1" id="KW-1133">Transmembrane helix</keyword>